<name>A0A1B9AN44_9BACI</name>
<gene>
    <name evidence="2" type="ORF">A8F95_11365</name>
</gene>
<evidence type="ECO:0000259" key="1">
    <source>
        <dbReference type="Pfam" id="PF14130"/>
    </source>
</evidence>
<feature type="domain" description="CD-NTase associated protein 4-like DNA endonuclease" evidence="1">
    <location>
        <begin position="13"/>
        <end position="227"/>
    </location>
</feature>
<dbReference type="EMBL" id="MAYT01000027">
    <property type="protein sequence ID" value="OCA85262.1"/>
    <property type="molecule type" value="Genomic_DNA"/>
</dbReference>
<reference evidence="3" key="1">
    <citation type="submission" date="2016-05" db="EMBL/GenBank/DDBJ databases">
        <authorList>
            <person name="Liu B."/>
            <person name="Wang J."/>
            <person name="Zhu Y."/>
            <person name="Liu G."/>
            <person name="Chen Q."/>
            <person name="Chen Z."/>
            <person name="Lan J."/>
            <person name="Che J."/>
            <person name="Ge C."/>
            <person name="Shi H."/>
            <person name="Pan Z."/>
            <person name="Liu X."/>
        </authorList>
    </citation>
    <scope>NUCLEOTIDE SEQUENCE [LARGE SCALE GENOMIC DNA]</scope>
    <source>
        <strain evidence="3">FJAT-27215</strain>
    </source>
</reference>
<dbReference type="AlphaFoldDB" id="A0A1B9AN44"/>
<evidence type="ECO:0000313" key="3">
    <source>
        <dbReference type="Proteomes" id="UP000092578"/>
    </source>
</evidence>
<evidence type="ECO:0000313" key="2">
    <source>
        <dbReference type="EMBL" id="OCA85262.1"/>
    </source>
</evidence>
<organism evidence="2 3">
    <name type="scientific">Pseudobacillus wudalianchiensis</name>
    <dbReference type="NCBI Taxonomy" id="1743143"/>
    <lineage>
        <taxon>Bacteria</taxon>
        <taxon>Bacillati</taxon>
        <taxon>Bacillota</taxon>
        <taxon>Bacilli</taxon>
        <taxon>Bacillales</taxon>
        <taxon>Bacillaceae</taxon>
        <taxon>Pseudobacillus</taxon>
    </lineage>
</organism>
<accession>A0A1B9AN44</accession>
<dbReference type="Proteomes" id="UP000092578">
    <property type="component" value="Unassembled WGS sequence"/>
</dbReference>
<keyword evidence="3" id="KW-1185">Reference proteome</keyword>
<dbReference type="GO" id="GO:0004518">
    <property type="term" value="F:nuclease activity"/>
    <property type="evidence" value="ECO:0007669"/>
    <property type="project" value="InterPro"/>
</dbReference>
<dbReference type="Pfam" id="PF14130">
    <property type="entry name" value="Cap4_nuclease"/>
    <property type="match status" value="1"/>
</dbReference>
<dbReference type="InterPro" id="IPR025382">
    <property type="entry name" value="Cap4-like_endonuclease_dom"/>
</dbReference>
<protein>
    <recommendedName>
        <fullName evidence="1">CD-NTase associated protein 4-like DNA endonuclease domain-containing protein</fullName>
    </recommendedName>
</protein>
<proteinExistence type="predicted"/>
<sequence length="373" mass="44055">MVIKLTSSALREKAGSESYNRFEYQVHWIVYHMINEFMKGSEFYIFCEFHDDMAKTEHSMEPSCADFYQIKTTSQFKEWTFPRLFRTYKKRDGGTKHSFLGFIFYNFLNFQSECSACHFVSNVGMNEEVRRWQACVEDKKELEKEEPELYIKIKSFILNEFEEVENFDEVFDKFVQNTFLYNGDLSLDNYEKVVAGEFFEMLRDTDIFASNSNKILRDIIENVRRKSKQTIEIPISYKSLQEKKGISSEVFSKLKSQVGQGSRVDEKNYTLIKEFLSNHNIPDIKINILISRLKAHYMKELDVSDLLYQDSIESINLLINDLIIEHYDEIDDSQLFLSNVKGELIDKTREIVKKDIGIDIILVEVLFYEKLVI</sequence>
<comment type="caution">
    <text evidence="2">The sequence shown here is derived from an EMBL/GenBank/DDBJ whole genome shotgun (WGS) entry which is preliminary data.</text>
</comment>
<dbReference type="RefSeq" id="WP_065411230.1">
    <property type="nucleotide sequence ID" value="NZ_MAYT01000027.1"/>
</dbReference>